<dbReference type="PROSITE" id="PS50294">
    <property type="entry name" value="WD_REPEATS_REGION"/>
    <property type="match status" value="3"/>
</dbReference>
<comment type="caution">
    <text evidence="5">The sequence shown here is derived from an EMBL/GenBank/DDBJ whole genome shotgun (WGS) entry which is preliminary data.</text>
</comment>
<evidence type="ECO:0000256" key="3">
    <source>
        <dbReference type="PROSITE-ProRule" id="PRU00221"/>
    </source>
</evidence>
<feature type="region of interest" description="Disordered" evidence="4">
    <location>
        <begin position="57"/>
        <end position="83"/>
    </location>
</feature>
<dbReference type="Gene3D" id="2.130.10.10">
    <property type="entry name" value="YVTN repeat-like/Quinoprotein amine dehydrogenase"/>
    <property type="match status" value="2"/>
</dbReference>
<dbReference type="PRINTS" id="PR00320">
    <property type="entry name" value="GPROTEINBRPT"/>
</dbReference>
<evidence type="ECO:0000256" key="2">
    <source>
        <dbReference type="ARBA" id="ARBA00022737"/>
    </source>
</evidence>
<dbReference type="InterPro" id="IPR019775">
    <property type="entry name" value="WD40_repeat_CS"/>
</dbReference>
<evidence type="ECO:0000256" key="1">
    <source>
        <dbReference type="ARBA" id="ARBA00022574"/>
    </source>
</evidence>
<dbReference type="SUPFAM" id="SSF50978">
    <property type="entry name" value="WD40 repeat-like"/>
    <property type="match status" value="1"/>
</dbReference>
<evidence type="ECO:0000256" key="4">
    <source>
        <dbReference type="SAM" id="MobiDB-lite"/>
    </source>
</evidence>
<dbReference type="AlphaFoldDB" id="A0A565AVU2"/>
<dbReference type="PANTHER" id="PTHR14221:SF5">
    <property type="entry name" value="TRANSDUCIN_WD40 REPEAT-LIKE SUPERFAMILY PROTEIN"/>
    <property type="match status" value="1"/>
</dbReference>
<reference evidence="5" key="1">
    <citation type="submission" date="2019-07" db="EMBL/GenBank/DDBJ databases">
        <authorList>
            <person name="Dittberner H."/>
        </authorList>
    </citation>
    <scope>NUCLEOTIDE SEQUENCE [LARGE SCALE GENOMIC DNA]</scope>
</reference>
<feature type="region of interest" description="Disordered" evidence="4">
    <location>
        <begin position="97"/>
        <end position="163"/>
    </location>
</feature>
<dbReference type="Pfam" id="PF00400">
    <property type="entry name" value="WD40"/>
    <property type="match status" value="3"/>
</dbReference>
<dbReference type="PROSITE" id="PS00678">
    <property type="entry name" value="WD_REPEATS_1"/>
    <property type="match status" value="1"/>
</dbReference>
<sequence>MGNEEDDDCFFDAPEAVVSSSSLSQDFGLHLWTQDPDSVSNRRRKFFQTMGFSLKKSATEDDSLDSHQDDETEPPLKSLLSGDGVKEVDLLLRNESTTSSSGFDQSFVSSSSEDTDDQTLLSRNDSSNGSSVPEGLSESGSSKSGSFGDFHNSPSSQRDDSIKKGGAKSWLKKLRVLTHVLDSIDCCESVGSPLKRIARVQTYKKQFKELSSLCNDQEFSAHDGPILAMKFSLDGKYIASAGEDCVVRVWSITEEERTDKYEVAEVESAVYFGMNQHSQIEPLKINNEKTEKKTTGFLRKSPDSTCVVLPSTIFSISEKPLHEFVGHVGEILDLSWSDKGYLLSSSVDETVRLWRVGSDECLRIFSHKNFVTCVAFNPVDDNYLISGSIDGKVRIWDVSRSRVVDYTDIRDIVTAVCYCPDAKGVVIGSMTGICRFYHTIDNQLQLDREINLHGKKKLPSKRITGLQFFPNDSDKVMVTSADSHVRIVCREDVICKLKASSLRTTSASLTLDGKHIVSTAEDSGIHVWNYSQLPSKKPSSGKPKSIRSYEGFLSHNASVALPWLREGSRNSLSECITDLDKQTPKVDCFSPMKGSTTWPEEKLDEAAMSSRGKLKLLRNAYQPHLWGLVVVTATWDGRIRVFHNYGLPIRV</sequence>
<dbReference type="PROSITE" id="PS50082">
    <property type="entry name" value="WD_REPEATS_2"/>
    <property type="match status" value="3"/>
</dbReference>
<accession>A0A565AVU2</accession>
<dbReference type="SMART" id="SM00320">
    <property type="entry name" value="WD40"/>
    <property type="match status" value="6"/>
</dbReference>
<feature type="compositionally biased region" description="Low complexity" evidence="4">
    <location>
        <begin position="135"/>
        <end position="148"/>
    </location>
</feature>
<feature type="compositionally biased region" description="Low complexity" evidence="4">
    <location>
        <begin position="99"/>
        <end position="112"/>
    </location>
</feature>
<dbReference type="InterPro" id="IPR040324">
    <property type="entry name" value="WDR44/Dgr2"/>
</dbReference>
<dbReference type="InterPro" id="IPR001680">
    <property type="entry name" value="WD40_rpt"/>
</dbReference>
<keyword evidence="6" id="KW-1185">Reference proteome</keyword>
<feature type="repeat" description="WD" evidence="3">
    <location>
        <begin position="364"/>
        <end position="406"/>
    </location>
</feature>
<name>A0A565AVU2_9BRAS</name>
<gene>
    <name evidence="5" type="ORF">ANE_LOCUS3922</name>
</gene>
<keyword evidence="2" id="KW-0677">Repeat</keyword>
<dbReference type="OrthoDB" id="408728at2759"/>
<dbReference type="Proteomes" id="UP000489600">
    <property type="component" value="Unassembled WGS sequence"/>
</dbReference>
<dbReference type="InterPro" id="IPR036322">
    <property type="entry name" value="WD40_repeat_dom_sf"/>
</dbReference>
<dbReference type="InterPro" id="IPR015943">
    <property type="entry name" value="WD40/YVTN_repeat-like_dom_sf"/>
</dbReference>
<organism evidence="5 6">
    <name type="scientific">Arabis nemorensis</name>
    <dbReference type="NCBI Taxonomy" id="586526"/>
    <lineage>
        <taxon>Eukaryota</taxon>
        <taxon>Viridiplantae</taxon>
        <taxon>Streptophyta</taxon>
        <taxon>Embryophyta</taxon>
        <taxon>Tracheophyta</taxon>
        <taxon>Spermatophyta</taxon>
        <taxon>Magnoliopsida</taxon>
        <taxon>eudicotyledons</taxon>
        <taxon>Gunneridae</taxon>
        <taxon>Pentapetalae</taxon>
        <taxon>rosids</taxon>
        <taxon>malvids</taxon>
        <taxon>Brassicales</taxon>
        <taxon>Brassicaceae</taxon>
        <taxon>Arabideae</taxon>
        <taxon>Arabis</taxon>
    </lineage>
</organism>
<dbReference type="InterPro" id="IPR020472">
    <property type="entry name" value="WD40_PAC1"/>
</dbReference>
<protein>
    <submittedName>
        <fullName evidence="5">Uncharacterized protein</fullName>
    </submittedName>
</protein>
<evidence type="ECO:0000313" key="5">
    <source>
        <dbReference type="EMBL" id="VVA93477.1"/>
    </source>
</evidence>
<dbReference type="FunFam" id="2.130.10.10:FF:002092">
    <property type="entry name" value="Transducin/WD40 repeat-like superfamily protein"/>
    <property type="match status" value="1"/>
</dbReference>
<feature type="repeat" description="WD" evidence="3">
    <location>
        <begin position="219"/>
        <end position="260"/>
    </location>
</feature>
<keyword evidence="1 3" id="KW-0853">WD repeat</keyword>
<feature type="repeat" description="WD" evidence="3">
    <location>
        <begin position="324"/>
        <end position="364"/>
    </location>
</feature>
<feature type="compositionally biased region" description="Polar residues" evidence="4">
    <location>
        <begin position="118"/>
        <end position="131"/>
    </location>
</feature>
<proteinExistence type="predicted"/>
<dbReference type="PANTHER" id="PTHR14221">
    <property type="entry name" value="WD REPEAT DOMAIN 44"/>
    <property type="match status" value="1"/>
</dbReference>
<evidence type="ECO:0000313" key="6">
    <source>
        <dbReference type="Proteomes" id="UP000489600"/>
    </source>
</evidence>
<dbReference type="EMBL" id="CABITT030000002">
    <property type="protein sequence ID" value="VVA93477.1"/>
    <property type="molecule type" value="Genomic_DNA"/>
</dbReference>